<evidence type="ECO:0000313" key="1">
    <source>
        <dbReference type="EMBL" id="GMQ31692.1"/>
    </source>
</evidence>
<dbReference type="RefSeq" id="WP_338226480.1">
    <property type="nucleotide sequence ID" value="NZ_BTPD01000025.1"/>
</dbReference>
<comment type="caution">
    <text evidence="1">The sequence shown here is derived from an EMBL/GenBank/DDBJ whole genome shotgun (WGS) entry which is preliminary data.</text>
</comment>
<protein>
    <submittedName>
        <fullName evidence="1">Uncharacterized protein</fullName>
    </submittedName>
</protein>
<dbReference type="Proteomes" id="UP001338309">
    <property type="component" value="Unassembled WGS sequence"/>
</dbReference>
<keyword evidence="2" id="KW-1185">Reference proteome</keyword>
<accession>A0ABQ6PVU0</accession>
<reference evidence="1 2" key="1">
    <citation type="submission" date="2023-08" db="EMBL/GenBank/DDBJ databases">
        <title>Draft genome sequence of Algoriphagus confluentis.</title>
        <authorList>
            <person name="Takatani N."/>
            <person name="Hosokawa M."/>
            <person name="Sawabe T."/>
        </authorList>
    </citation>
    <scope>NUCLEOTIDE SEQUENCE [LARGE SCALE GENOMIC DNA]</scope>
    <source>
        <strain evidence="1 2">NBRC 111222</strain>
    </source>
</reference>
<name>A0ABQ6PVU0_9BACT</name>
<sequence>MDKPDKIKFKYIFKDDYNPKYVNGAFGGISPQGEIVVNFYLERVALPRSQTYSVNEGMVLSEITAEREPGDHETSIVRFVENGIVLNLAHAEDIHRWLGEHIKSLKSNLKKNV</sequence>
<dbReference type="EMBL" id="BTPD01000025">
    <property type="protein sequence ID" value="GMQ31692.1"/>
    <property type="molecule type" value="Genomic_DNA"/>
</dbReference>
<gene>
    <name evidence="1" type="ORF">Aconfl_43370</name>
</gene>
<evidence type="ECO:0000313" key="2">
    <source>
        <dbReference type="Proteomes" id="UP001338309"/>
    </source>
</evidence>
<organism evidence="1 2">
    <name type="scientific">Algoriphagus confluentis</name>
    <dbReference type="NCBI Taxonomy" id="1697556"/>
    <lineage>
        <taxon>Bacteria</taxon>
        <taxon>Pseudomonadati</taxon>
        <taxon>Bacteroidota</taxon>
        <taxon>Cytophagia</taxon>
        <taxon>Cytophagales</taxon>
        <taxon>Cyclobacteriaceae</taxon>
        <taxon>Algoriphagus</taxon>
    </lineage>
</organism>
<proteinExistence type="predicted"/>